<dbReference type="InterPro" id="IPR035427">
    <property type="entry name" value="Tim10-like_dom_sf"/>
</dbReference>
<dbReference type="SUPFAM" id="SSF144122">
    <property type="entry name" value="Tim10-like"/>
    <property type="match status" value="1"/>
</dbReference>
<evidence type="ECO:0000256" key="4">
    <source>
        <dbReference type="ARBA" id="ARBA00022927"/>
    </source>
</evidence>
<keyword evidence="3 8" id="KW-0472">Membrane</keyword>
<keyword evidence="11" id="KW-1185">Reference proteome</keyword>
<sequence length="99" mass="10715">MDSVSNGLGFGGSADPKAAVMNQVRQEAAMTNARQLIEKVNEHCFEKCVPKPGSSLSSGETTCFTQCMEKYMGAWNTVSRQYIGRIQQESSKGGNTGLF</sequence>
<evidence type="ECO:0000256" key="5">
    <source>
        <dbReference type="ARBA" id="ARBA00023010"/>
    </source>
</evidence>
<keyword evidence="8" id="KW-0496">Mitochondrion</keyword>
<evidence type="ECO:0000256" key="6">
    <source>
        <dbReference type="ARBA" id="ARBA00023157"/>
    </source>
</evidence>
<evidence type="ECO:0000256" key="1">
    <source>
        <dbReference type="ARBA" id="ARBA00004137"/>
    </source>
</evidence>
<comment type="caution">
    <text evidence="10">The sequence shown here is derived from an EMBL/GenBank/DDBJ whole genome shotgun (WGS) entry which is preliminary data.</text>
</comment>
<comment type="domain">
    <text evidence="8">The twin CX3C motif contains 4 conserved Cys residues that form 2 disulfide bonds in the mitochondrial intermembrane space.</text>
</comment>
<evidence type="ECO:0000256" key="8">
    <source>
        <dbReference type="RuleBase" id="RU367043"/>
    </source>
</evidence>
<keyword evidence="7 8" id="KW-0143">Chaperone</keyword>
<evidence type="ECO:0000256" key="2">
    <source>
        <dbReference type="ARBA" id="ARBA00006720"/>
    </source>
</evidence>
<name>A0ABR4P2C0_9HELO</name>
<comment type="similarity">
    <text evidence="2 8">Belongs to the small Tim family.</text>
</comment>
<keyword evidence="3 8" id="KW-0999">Mitochondrion inner membrane</keyword>
<accession>A0ABR4P2C0</accession>
<comment type="subcellular location">
    <subcellularLocation>
        <location evidence="1 8">Mitochondrion inner membrane</location>
        <topology evidence="1 8">Peripheral membrane protein</topology>
        <orientation evidence="1 8">Intermembrane side</orientation>
    </subcellularLocation>
</comment>
<organism evidence="10 11">
    <name type="scientific">Phlyctema vagabunda</name>
    <dbReference type="NCBI Taxonomy" id="108571"/>
    <lineage>
        <taxon>Eukaryota</taxon>
        <taxon>Fungi</taxon>
        <taxon>Dikarya</taxon>
        <taxon>Ascomycota</taxon>
        <taxon>Pezizomycotina</taxon>
        <taxon>Leotiomycetes</taxon>
        <taxon>Helotiales</taxon>
        <taxon>Dermateaceae</taxon>
        <taxon>Phlyctema</taxon>
    </lineage>
</organism>
<evidence type="ECO:0000313" key="11">
    <source>
        <dbReference type="Proteomes" id="UP001629113"/>
    </source>
</evidence>
<comment type="function">
    <text evidence="8">Mitochondrial intermembrane chaperone that participates in the import and insertion of some multi-pass transmembrane proteins into the mitochondrial inner membrane. Also required for the transfer of beta-barrel precursors from the TOM complex to the sorting and assembly machinery (SAM complex) of the outer membrane. Acts as a chaperone-like protein that protects the hydrophobic precursors from aggregation and guide them through the mitochondrial intermembrane space.</text>
</comment>
<dbReference type="InterPro" id="IPR004217">
    <property type="entry name" value="Tim10-like"/>
</dbReference>
<evidence type="ECO:0000259" key="9">
    <source>
        <dbReference type="Pfam" id="PF02953"/>
    </source>
</evidence>
<protein>
    <recommendedName>
        <fullName evidence="8">Mitochondrial import inner membrane translocase subunit</fullName>
    </recommendedName>
</protein>
<dbReference type="Pfam" id="PF02953">
    <property type="entry name" value="zf-Tim10_DDP"/>
    <property type="match status" value="1"/>
</dbReference>
<evidence type="ECO:0000256" key="7">
    <source>
        <dbReference type="ARBA" id="ARBA00023186"/>
    </source>
</evidence>
<gene>
    <name evidence="10" type="ORF">PVAG01_11322</name>
</gene>
<comment type="subunit">
    <text evidence="8">Heterohexamer.</text>
</comment>
<dbReference type="Gene3D" id="1.10.287.810">
    <property type="entry name" value="Mitochondrial import inner membrane translocase subunit tim13 like domains"/>
    <property type="match status" value="1"/>
</dbReference>
<keyword evidence="6 8" id="KW-1015">Disulfide bond</keyword>
<evidence type="ECO:0000313" key="10">
    <source>
        <dbReference type="EMBL" id="KAL3417322.1"/>
    </source>
</evidence>
<dbReference type="Proteomes" id="UP001629113">
    <property type="component" value="Unassembled WGS sequence"/>
</dbReference>
<keyword evidence="5 8" id="KW-0811">Translocation</keyword>
<reference evidence="10 11" key="1">
    <citation type="submission" date="2024-06" db="EMBL/GenBank/DDBJ databases">
        <title>Complete genome of Phlyctema vagabunda strain 19-DSS-EL-015.</title>
        <authorList>
            <person name="Fiorenzani C."/>
        </authorList>
    </citation>
    <scope>NUCLEOTIDE SEQUENCE [LARGE SCALE GENOMIC DNA]</scope>
    <source>
        <strain evidence="10 11">19-DSS-EL-015</strain>
    </source>
</reference>
<proteinExistence type="inferred from homology"/>
<feature type="domain" description="Tim10-like" evidence="9">
    <location>
        <begin position="22"/>
        <end position="83"/>
    </location>
</feature>
<keyword evidence="8" id="KW-0813">Transport</keyword>
<keyword evidence="4 8" id="KW-0653">Protein transport</keyword>
<evidence type="ECO:0000256" key="3">
    <source>
        <dbReference type="ARBA" id="ARBA00022792"/>
    </source>
</evidence>
<dbReference type="EMBL" id="JBFCZG010000011">
    <property type="protein sequence ID" value="KAL3417322.1"/>
    <property type="molecule type" value="Genomic_DNA"/>
</dbReference>